<keyword evidence="4" id="KW-1185">Reference proteome</keyword>
<dbReference type="Gene3D" id="1.10.510.10">
    <property type="entry name" value="Transferase(Phosphotransferase) domain 1"/>
    <property type="match status" value="1"/>
</dbReference>
<feature type="repeat" description="ANK" evidence="1">
    <location>
        <begin position="44"/>
        <end position="73"/>
    </location>
</feature>
<evidence type="ECO:0000259" key="2">
    <source>
        <dbReference type="PROSITE" id="PS50011"/>
    </source>
</evidence>
<sequence length="1062" mass="117133">MSEDGKQLYNACFQQSSEKALKLLSSWDAPRIQATNTYKGGIGTSFYAACFNGHVQVAEMLLRHGADANAKHLEGKTPLDLVHLSDHDTKLEDVFVAHEIRLAQLPAWLPPLPGDTPTMQTTAHVVGVVHVWLKPLLPGPTTTHPFPYLDALISGTIKRDPKLATAVDDIRKIINEAPAEASVMDCATLQVIITQAVDSLDQALRAPEALKNRLRHLDPKTDAVESVLQDLHDLANQFELQPVLHELQTVLATFPDPPTAPASAPKTPPADIATALNKLAMPRNIGPERQKLLDSTESNLKRLTLALIDSLGAVAKAGAAEMIQCVVTLWRCTQCSDVSEPPPAKALPEAWKQLCRAHEMLSVPEHNGLEQLAIWVGTHDYFHLNWYLAFVHHELLALMQRLQDMADWQTTTLSVLALCKTCINEITRDSASRIVSAHEEMSKLQQQIQATKAFLTFAPDELRAGLEAGVQDKQERLTTLRHQLAAQPHVDRVAELAKLLHQHFPALLVLLHPEQSSLGAHLRAVLGPDLPASLIFEVMTEVNQALTLSSLGQLDLYYNQNHKVYKAHAALPNCSAQDLAVKEYAFARQQKHDQCRTFLRELRAMRQLEHPNIIPVLGTLVDVHNGHPSAYLVQPWCTQGDLQQWLSRARHLATSAVITGLMNQLRAALAFMHSKGLVHRDVKLSNVMLDGEEDRPVVRLGDFDMAKAAAEATMLPCTTTASSGTAGYVAPEVLFGDGCVGARPAQDAFSFGCVLYNTYMFPQTVPAARLPTDQLVDKCKWNFQAGGTDCSFPHLAAEMCDSASYLYREARALLATDPKGRPSLFSAGLIAQQPVAHKVGPAIDVLRDAPELVQEVADLLEQLSCDGRGPDTIAVRRVKRVENPVLWERYSAKRREMLHRITSQRHCDQLQTAKVDALPGLPALLRNTSCQERLLLHGIAADKSLRDKIVRLGLDYRFAGSSRGHRFGHGTYLSDHPGKTHQYAKAGPNGERMLIVTRALLGQAYVDEAPNSKALAPPLLPSAPNNERYDSVIATPHGRFQEVIMFENAQMYPELVVYYTAD</sequence>
<dbReference type="PROSITE" id="PS50088">
    <property type="entry name" value="ANK_REPEAT"/>
    <property type="match status" value="1"/>
</dbReference>
<dbReference type="Pfam" id="PF00069">
    <property type="entry name" value="Pkinase"/>
    <property type="match status" value="1"/>
</dbReference>
<dbReference type="Pfam" id="PF00644">
    <property type="entry name" value="PARP"/>
    <property type="match status" value="1"/>
</dbReference>
<evidence type="ECO:0000256" key="1">
    <source>
        <dbReference type="PROSITE-ProRule" id="PRU00023"/>
    </source>
</evidence>
<dbReference type="eggNOG" id="KOG4177">
    <property type="taxonomic scope" value="Eukaryota"/>
</dbReference>
<dbReference type="EMBL" id="CH991568">
    <property type="protein sequence ID" value="EDQ86127.1"/>
    <property type="molecule type" value="Genomic_DNA"/>
</dbReference>
<evidence type="ECO:0000313" key="3">
    <source>
        <dbReference type="EMBL" id="EDQ86127.1"/>
    </source>
</evidence>
<dbReference type="SUPFAM" id="SSF56112">
    <property type="entry name" value="Protein kinase-like (PK-like)"/>
    <property type="match status" value="1"/>
</dbReference>
<dbReference type="AlphaFoldDB" id="A9V8R0"/>
<dbReference type="InterPro" id="IPR012317">
    <property type="entry name" value="Poly(ADP-ribose)pol_cat_dom"/>
</dbReference>
<dbReference type="PROSITE" id="PS00108">
    <property type="entry name" value="PROTEIN_KINASE_ST"/>
    <property type="match status" value="1"/>
</dbReference>
<dbReference type="Proteomes" id="UP000001357">
    <property type="component" value="Unassembled WGS sequence"/>
</dbReference>
<dbReference type="GO" id="GO:0005524">
    <property type="term" value="F:ATP binding"/>
    <property type="evidence" value="ECO:0007669"/>
    <property type="project" value="InterPro"/>
</dbReference>
<dbReference type="Gene3D" id="3.90.228.10">
    <property type="match status" value="1"/>
</dbReference>
<dbReference type="InterPro" id="IPR002110">
    <property type="entry name" value="Ankyrin_rpt"/>
</dbReference>
<evidence type="ECO:0000313" key="4">
    <source>
        <dbReference type="Proteomes" id="UP000001357"/>
    </source>
</evidence>
<dbReference type="KEGG" id="mbr:MONBRDRAFT_28632"/>
<dbReference type="Pfam" id="PF00023">
    <property type="entry name" value="Ank"/>
    <property type="match status" value="1"/>
</dbReference>
<dbReference type="InterPro" id="IPR000719">
    <property type="entry name" value="Prot_kinase_dom"/>
</dbReference>
<feature type="domain" description="Protein kinase" evidence="2">
    <location>
        <begin position="540"/>
        <end position="836"/>
    </location>
</feature>
<organism evidence="3 4">
    <name type="scientific">Monosiga brevicollis</name>
    <name type="common">Choanoflagellate</name>
    <dbReference type="NCBI Taxonomy" id="81824"/>
    <lineage>
        <taxon>Eukaryota</taxon>
        <taxon>Choanoflagellata</taxon>
        <taxon>Craspedida</taxon>
        <taxon>Salpingoecidae</taxon>
        <taxon>Monosiga</taxon>
    </lineage>
</organism>
<dbReference type="InParanoid" id="A9V8R0"/>
<dbReference type="PANTHER" id="PTHR24144:SF5">
    <property type="entry name" value="BTB DOMAIN-CONTAINING PROTEIN"/>
    <property type="match status" value="1"/>
</dbReference>
<dbReference type="SUPFAM" id="SSF48403">
    <property type="entry name" value="Ankyrin repeat"/>
    <property type="match status" value="1"/>
</dbReference>
<dbReference type="InterPro" id="IPR011009">
    <property type="entry name" value="Kinase-like_dom_sf"/>
</dbReference>
<dbReference type="GO" id="GO:0003950">
    <property type="term" value="F:NAD+ poly-ADP-ribosyltransferase activity"/>
    <property type="evidence" value="ECO:0007669"/>
    <property type="project" value="InterPro"/>
</dbReference>
<gene>
    <name evidence="3" type="ORF">MONBRDRAFT_28632</name>
</gene>
<dbReference type="InterPro" id="IPR036770">
    <property type="entry name" value="Ankyrin_rpt-contain_sf"/>
</dbReference>
<dbReference type="PANTHER" id="PTHR24144">
    <property type="entry name" value="ANKYRIN REPEAT DOMAIN-CONTAINING PROTEIN 49"/>
    <property type="match status" value="1"/>
</dbReference>
<dbReference type="PROSITE" id="PS50297">
    <property type="entry name" value="ANK_REP_REGION"/>
    <property type="match status" value="1"/>
</dbReference>
<accession>A9V8R0</accession>
<dbReference type="STRING" id="81824.A9V8R0"/>
<dbReference type="SMART" id="SM00220">
    <property type="entry name" value="S_TKc"/>
    <property type="match status" value="1"/>
</dbReference>
<keyword evidence="1" id="KW-0040">ANK repeat</keyword>
<dbReference type="SUPFAM" id="SSF56399">
    <property type="entry name" value="ADP-ribosylation"/>
    <property type="match status" value="1"/>
</dbReference>
<dbReference type="RefSeq" id="XP_001749052.1">
    <property type="nucleotide sequence ID" value="XM_001749000.1"/>
</dbReference>
<dbReference type="GO" id="GO:0004672">
    <property type="term" value="F:protein kinase activity"/>
    <property type="evidence" value="ECO:0007669"/>
    <property type="project" value="InterPro"/>
</dbReference>
<dbReference type="eggNOG" id="KOG0575">
    <property type="taxonomic scope" value="Eukaryota"/>
</dbReference>
<dbReference type="InterPro" id="IPR008271">
    <property type="entry name" value="Ser/Thr_kinase_AS"/>
</dbReference>
<dbReference type="PROSITE" id="PS50011">
    <property type="entry name" value="PROTEIN_KINASE_DOM"/>
    <property type="match status" value="1"/>
</dbReference>
<protein>
    <recommendedName>
        <fullName evidence="2">Protein kinase domain-containing protein</fullName>
    </recommendedName>
</protein>
<dbReference type="Gene3D" id="1.25.40.20">
    <property type="entry name" value="Ankyrin repeat-containing domain"/>
    <property type="match status" value="1"/>
</dbReference>
<dbReference type="GeneID" id="5894353"/>
<proteinExistence type="predicted"/>
<reference evidence="3 4" key="1">
    <citation type="journal article" date="2008" name="Nature">
        <title>The genome of the choanoflagellate Monosiga brevicollis and the origin of metazoans.</title>
        <authorList>
            <consortium name="JGI Sequencing"/>
            <person name="King N."/>
            <person name="Westbrook M.J."/>
            <person name="Young S.L."/>
            <person name="Kuo A."/>
            <person name="Abedin M."/>
            <person name="Chapman J."/>
            <person name="Fairclough S."/>
            <person name="Hellsten U."/>
            <person name="Isogai Y."/>
            <person name="Letunic I."/>
            <person name="Marr M."/>
            <person name="Pincus D."/>
            <person name="Putnam N."/>
            <person name="Rokas A."/>
            <person name="Wright K.J."/>
            <person name="Zuzow R."/>
            <person name="Dirks W."/>
            <person name="Good M."/>
            <person name="Goodstein D."/>
            <person name="Lemons D."/>
            <person name="Li W."/>
            <person name="Lyons J.B."/>
            <person name="Morris A."/>
            <person name="Nichols S."/>
            <person name="Richter D.J."/>
            <person name="Salamov A."/>
            <person name="Bork P."/>
            <person name="Lim W.A."/>
            <person name="Manning G."/>
            <person name="Miller W.T."/>
            <person name="McGinnis W."/>
            <person name="Shapiro H."/>
            <person name="Tjian R."/>
            <person name="Grigoriev I.V."/>
            <person name="Rokhsar D."/>
        </authorList>
    </citation>
    <scope>NUCLEOTIDE SEQUENCE [LARGE SCALE GENOMIC DNA]</scope>
    <source>
        <strain evidence="4">MX1 / ATCC 50154</strain>
    </source>
</reference>
<name>A9V8R0_MONBE</name>